<protein>
    <recommendedName>
        <fullName evidence="1">N-acetyltransferase domain-containing protein</fullName>
    </recommendedName>
</protein>
<dbReference type="Gene3D" id="3.40.630.30">
    <property type="match status" value="1"/>
</dbReference>
<evidence type="ECO:0000259" key="1">
    <source>
        <dbReference type="PROSITE" id="PS51186"/>
    </source>
</evidence>
<dbReference type="SUPFAM" id="SSF55729">
    <property type="entry name" value="Acyl-CoA N-acyltransferases (Nat)"/>
    <property type="match status" value="1"/>
</dbReference>
<feature type="domain" description="N-acetyltransferase" evidence="1">
    <location>
        <begin position="16"/>
        <end position="201"/>
    </location>
</feature>
<accession>A0ABV7Z939</accession>
<dbReference type="InterPro" id="IPR000182">
    <property type="entry name" value="GNAT_dom"/>
</dbReference>
<name>A0ABV7Z939_9DEIO</name>
<proteinExistence type="predicted"/>
<dbReference type="RefSeq" id="WP_322473947.1">
    <property type="nucleotide sequence ID" value="NZ_JBHRZG010000008.1"/>
</dbReference>
<sequence length="206" mass="22824">MTRRRRTENEATRPPLIVRPLDASTWDAFARLVEASGGVWGGCWCLGFHMKLGRDGLSWAQRRAAKEQRVLAGTAHAALVFSGEDCVGWCQFGTPEELPEVKSRRRYEQGLVELPQWRITCFFTGKGQRRRGVAHAALAGALSEIARSGGGTVEGYPEDTDDRTLSGAFLHTGPMAAFEKHGFIRTRRVAPHRWVMTRTVTAGDCP</sequence>
<keyword evidence="3" id="KW-1185">Reference proteome</keyword>
<dbReference type="Proteomes" id="UP001595803">
    <property type="component" value="Unassembled WGS sequence"/>
</dbReference>
<dbReference type="InterPro" id="IPR016181">
    <property type="entry name" value="Acyl_CoA_acyltransferase"/>
</dbReference>
<gene>
    <name evidence="2" type="ORF">ACFOSB_08070</name>
</gene>
<evidence type="ECO:0000313" key="2">
    <source>
        <dbReference type="EMBL" id="MFC3832811.1"/>
    </source>
</evidence>
<comment type="caution">
    <text evidence="2">The sequence shown here is derived from an EMBL/GenBank/DDBJ whole genome shotgun (WGS) entry which is preliminary data.</text>
</comment>
<organism evidence="2 3">
    <name type="scientific">Deinococcus rufus</name>
    <dbReference type="NCBI Taxonomy" id="2136097"/>
    <lineage>
        <taxon>Bacteria</taxon>
        <taxon>Thermotogati</taxon>
        <taxon>Deinococcota</taxon>
        <taxon>Deinococci</taxon>
        <taxon>Deinococcales</taxon>
        <taxon>Deinococcaceae</taxon>
        <taxon>Deinococcus</taxon>
    </lineage>
</organism>
<evidence type="ECO:0000313" key="3">
    <source>
        <dbReference type="Proteomes" id="UP001595803"/>
    </source>
</evidence>
<reference evidence="3" key="1">
    <citation type="journal article" date="2019" name="Int. J. Syst. Evol. Microbiol.">
        <title>The Global Catalogue of Microorganisms (GCM) 10K type strain sequencing project: providing services to taxonomists for standard genome sequencing and annotation.</title>
        <authorList>
            <consortium name="The Broad Institute Genomics Platform"/>
            <consortium name="The Broad Institute Genome Sequencing Center for Infectious Disease"/>
            <person name="Wu L."/>
            <person name="Ma J."/>
        </authorList>
    </citation>
    <scope>NUCLEOTIDE SEQUENCE [LARGE SCALE GENOMIC DNA]</scope>
    <source>
        <strain evidence="3">CCTCC AB 2017081</strain>
    </source>
</reference>
<dbReference type="EMBL" id="JBHRZG010000008">
    <property type="protein sequence ID" value="MFC3832811.1"/>
    <property type="molecule type" value="Genomic_DNA"/>
</dbReference>
<dbReference type="PROSITE" id="PS51186">
    <property type="entry name" value="GNAT"/>
    <property type="match status" value="1"/>
</dbReference>